<organism evidence="1">
    <name type="scientific">marine metagenome</name>
    <dbReference type="NCBI Taxonomy" id="408172"/>
    <lineage>
        <taxon>unclassified sequences</taxon>
        <taxon>metagenomes</taxon>
        <taxon>ecological metagenomes</taxon>
    </lineage>
</organism>
<dbReference type="EMBL" id="UINC01018307">
    <property type="protein sequence ID" value="SVA76787.1"/>
    <property type="molecule type" value="Genomic_DNA"/>
</dbReference>
<proteinExistence type="predicted"/>
<dbReference type="NCBIfam" id="NF033709">
    <property type="entry name" value="PorV_fam"/>
    <property type="match status" value="1"/>
</dbReference>
<sequence length="330" mass="35924">MAKVIKVIIFTSLAIGITHTKLNAELIKVAQSGYQFLKIDADARAAGMGGAYTLVGSGASSMFYNPAGMTEGSHKLDFFSTQTNWLADIHYYSLGITKKLGGFGTIGFSMLSSDYGEIIGTRVEDNTAGFIETGNVNVTASALGVSFAKGLTDQFSVGGQVKYVSQNLGKTLIPDGSEKLNETDGLAYDFGTIYYPGLKSFRFGMGVRNFSKNFKYEDDSFPLPLTFTMGAALDLMDLFTRFGEDHNLLFELDAVHPIDYSERVNIGCEYGYRKMIFLRGGYKFNHDTEGLSLGLGFSLKLSGILTKVNYSFNDAGDFPPVNRISLGISL</sequence>
<dbReference type="AlphaFoldDB" id="A0A381YK10"/>
<accession>A0A381YK10</accession>
<dbReference type="Gene3D" id="2.40.160.60">
    <property type="entry name" value="Outer membrane protein transport protein (OMPP1/FadL/TodX)"/>
    <property type="match status" value="1"/>
</dbReference>
<gene>
    <name evidence="1" type="ORF">METZ01_LOCUS129641</name>
</gene>
<evidence type="ECO:0000313" key="1">
    <source>
        <dbReference type="EMBL" id="SVA76787.1"/>
    </source>
</evidence>
<name>A0A381YK10_9ZZZZ</name>
<reference evidence="1" key="1">
    <citation type="submission" date="2018-05" db="EMBL/GenBank/DDBJ databases">
        <authorList>
            <person name="Lanie J.A."/>
            <person name="Ng W.-L."/>
            <person name="Kazmierczak K.M."/>
            <person name="Andrzejewski T.M."/>
            <person name="Davidsen T.M."/>
            <person name="Wayne K.J."/>
            <person name="Tettelin H."/>
            <person name="Glass J.I."/>
            <person name="Rusch D."/>
            <person name="Podicherti R."/>
            <person name="Tsui H.-C.T."/>
            <person name="Winkler M.E."/>
        </authorList>
    </citation>
    <scope>NUCLEOTIDE SEQUENCE</scope>
</reference>
<dbReference type="SUPFAM" id="SSF56935">
    <property type="entry name" value="Porins"/>
    <property type="match status" value="1"/>
</dbReference>
<evidence type="ECO:0008006" key="2">
    <source>
        <dbReference type="Google" id="ProtNLM"/>
    </source>
</evidence>
<protein>
    <recommendedName>
        <fullName evidence="2">PorV/PorQ family protein</fullName>
    </recommendedName>
</protein>